<feature type="transmembrane region" description="Helical" evidence="1">
    <location>
        <begin position="498"/>
        <end position="520"/>
    </location>
</feature>
<dbReference type="eggNOG" id="COG3225">
    <property type="taxonomic scope" value="Bacteria"/>
</dbReference>
<organism evidence="4 5">
    <name type="scientific">Crinalium epipsammum PCC 9333</name>
    <dbReference type="NCBI Taxonomy" id="1173022"/>
    <lineage>
        <taxon>Bacteria</taxon>
        <taxon>Bacillati</taxon>
        <taxon>Cyanobacteriota</taxon>
        <taxon>Cyanophyceae</taxon>
        <taxon>Gomontiellales</taxon>
        <taxon>Gomontiellaceae</taxon>
        <taxon>Crinalium</taxon>
    </lineage>
</organism>
<dbReference type="InterPro" id="IPR039975">
    <property type="entry name" value="IFT52"/>
</dbReference>
<dbReference type="SUPFAM" id="SSF52317">
    <property type="entry name" value="Class I glutamine amidotransferase-like"/>
    <property type="match status" value="1"/>
</dbReference>
<dbReference type="KEGG" id="cep:Cri9333_3077"/>
<feature type="domain" description="DUF7088" evidence="3">
    <location>
        <begin position="107"/>
        <end position="177"/>
    </location>
</feature>
<evidence type="ECO:0000259" key="3">
    <source>
        <dbReference type="Pfam" id="PF23357"/>
    </source>
</evidence>
<dbReference type="PANTHER" id="PTHR12969">
    <property type="entry name" value="NGD5/OSM-6/IFT52"/>
    <property type="match status" value="1"/>
</dbReference>
<proteinExistence type="predicted"/>
<feature type="transmembrane region" description="Helical" evidence="1">
    <location>
        <begin position="74"/>
        <end position="96"/>
    </location>
</feature>
<evidence type="ECO:0000313" key="4">
    <source>
        <dbReference type="EMBL" id="AFZ13916.1"/>
    </source>
</evidence>
<accession>K9W117</accession>
<dbReference type="InterPro" id="IPR055396">
    <property type="entry name" value="DUF7088"/>
</dbReference>
<keyword evidence="5" id="KW-1185">Reference proteome</keyword>
<evidence type="ECO:0000259" key="2">
    <source>
        <dbReference type="Pfam" id="PF09822"/>
    </source>
</evidence>
<keyword evidence="1" id="KW-0472">Membrane</keyword>
<dbReference type="PATRIC" id="fig|1173022.3.peg.3333"/>
<feature type="domain" description="ABC-type uncharacterised transport system" evidence="2">
    <location>
        <begin position="219"/>
        <end position="455"/>
    </location>
</feature>
<dbReference type="AlphaFoldDB" id="K9W117"/>
<dbReference type="HOGENOM" id="CLU_018716_0_0_3"/>
<protein>
    <submittedName>
        <fullName evidence="4">ABC-type uncharacterized transport system</fullName>
    </submittedName>
</protein>
<sequence>MSNMKTITKNRQYLEYLFLLGPILCIMGLVAQYVSGTRSLIPLTLLITGIVIIILWLFIGSAARKFWGRRSTQVSTNAIVATLAVLGILALINFLAVRHAVRLDLTENQLFTLSPQSQQVVKSLQQPVKLWVFESNQNPANRELLENYRRSSSQFSFDFVDPELKPGVAQQFGVKSAGEVYVESGKKRQLVQNLQPGDSLSEAKVTNGITQIFSDRQAKIYFLQGHGERPLDSVQGGISQAISRLQDQNFTAQPLNLAQKSAIPTDAAAVVVAGAKRALFPGEVNALKNYLSGGGSLLIMVDPKTDLKLDSLLQEWGVKLDNRLAVDASGKGRLVGLGAATAVVTQYSQHPITKDFGNDISFYPLSRPIEITPVKGIEQTPLLITDNQSWAESNSEGEQLEFNADSDRQGPLTLGVALAKTNSTPSATQANQDTTSSRLVVLGNSEFMTNGLFEQQLNGDVFLNSVSWLSKQDQQVLSIRPKEAKNRRINLTPQLGQLLTWTALLIIPLIGFTTAGMMWWRRR</sequence>
<reference evidence="4 5" key="1">
    <citation type="submission" date="2012-06" db="EMBL/GenBank/DDBJ databases">
        <title>Finished chromosome of genome of Crinalium epipsammum PCC 9333.</title>
        <authorList>
            <consortium name="US DOE Joint Genome Institute"/>
            <person name="Gugger M."/>
            <person name="Coursin T."/>
            <person name="Rippka R."/>
            <person name="Tandeau De Marsac N."/>
            <person name="Huntemann M."/>
            <person name="Wei C.-L."/>
            <person name="Han J."/>
            <person name="Detter J.C."/>
            <person name="Han C."/>
            <person name="Tapia R."/>
            <person name="Davenport K."/>
            <person name="Daligault H."/>
            <person name="Erkkila T."/>
            <person name="Gu W."/>
            <person name="Munk A.C.C."/>
            <person name="Teshima H."/>
            <person name="Xu Y."/>
            <person name="Chain P."/>
            <person name="Chen A."/>
            <person name="Krypides N."/>
            <person name="Mavromatis K."/>
            <person name="Markowitz V."/>
            <person name="Szeto E."/>
            <person name="Ivanova N."/>
            <person name="Mikhailova N."/>
            <person name="Ovchinnikova G."/>
            <person name="Pagani I."/>
            <person name="Pati A."/>
            <person name="Goodwin L."/>
            <person name="Peters L."/>
            <person name="Pitluck S."/>
            <person name="Woyke T."/>
            <person name="Kerfeld C."/>
        </authorList>
    </citation>
    <scope>NUCLEOTIDE SEQUENCE [LARGE SCALE GENOMIC DNA]</scope>
    <source>
        <strain evidence="4 5">PCC 9333</strain>
    </source>
</reference>
<keyword evidence="1" id="KW-1133">Transmembrane helix</keyword>
<dbReference type="EMBL" id="CP003620">
    <property type="protein sequence ID" value="AFZ13916.1"/>
    <property type="molecule type" value="Genomic_DNA"/>
</dbReference>
<keyword evidence="1" id="KW-0812">Transmembrane</keyword>
<dbReference type="Pfam" id="PF23357">
    <property type="entry name" value="DUF7088"/>
    <property type="match status" value="1"/>
</dbReference>
<dbReference type="Proteomes" id="UP000010472">
    <property type="component" value="Chromosome"/>
</dbReference>
<feature type="transmembrane region" description="Helical" evidence="1">
    <location>
        <begin position="40"/>
        <end position="62"/>
    </location>
</feature>
<name>K9W117_9CYAN</name>
<gene>
    <name evidence="4" type="ORF">Cri9333_3077</name>
</gene>
<evidence type="ECO:0000256" key="1">
    <source>
        <dbReference type="SAM" id="Phobius"/>
    </source>
</evidence>
<feature type="transmembrane region" description="Helical" evidence="1">
    <location>
        <begin position="12"/>
        <end position="34"/>
    </location>
</feature>
<dbReference type="PANTHER" id="PTHR12969:SF7">
    <property type="entry name" value="INTRAFLAGELLAR TRANSPORT PROTEIN 52 HOMOLOG"/>
    <property type="match status" value="1"/>
</dbReference>
<dbReference type="STRING" id="1173022.Cri9333_3077"/>
<dbReference type="InterPro" id="IPR029062">
    <property type="entry name" value="Class_I_gatase-like"/>
</dbReference>
<evidence type="ECO:0000313" key="5">
    <source>
        <dbReference type="Proteomes" id="UP000010472"/>
    </source>
</evidence>
<dbReference type="InterPro" id="IPR019196">
    <property type="entry name" value="ABC_transp_unknown"/>
</dbReference>
<dbReference type="Pfam" id="PF09822">
    <property type="entry name" value="ABC_transp_aux"/>
    <property type="match status" value="1"/>
</dbReference>